<organism evidence="3 4">
    <name type="scientific">Runella slithyformis (strain ATCC 29530 / DSM 19594 / LMG 11500 / NCIMB 11436 / LSU 4)</name>
    <dbReference type="NCBI Taxonomy" id="761193"/>
    <lineage>
        <taxon>Bacteria</taxon>
        <taxon>Pseudomonadati</taxon>
        <taxon>Bacteroidota</taxon>
        <taxon>Cytophagia</taxon>
        <taxon>Cytophagales</taxon>
        <taxon>Spirosomataceae</taxon>
        <taxon>Runella</taxon>
    </lineage>
</organism>
<dbReference type="Pfam" id="PF02517">
    <property type="entry name" value="Rce1-like"/>
    <property type="match status" value="1"/>
</dbReference>
<keyword evidence="1" id="KW-0472">Membrane</keyword>
<evidence type="ECO:0000313" key="4">
    <source>
        <dbReference type="Proteomes" id="UP000000493"/>
    </source>
</evidence>
<feature type="transmembrane region" description="Helical" evidence="1">
    <location>
        <begin position="108"/>
        <end position="124"/>
    </location>
</feature>
<feature type="transmembrane region" description="Helical" evidence="1">
    <location>
        <begin position="254"/>
        <end position="275"/>
    </location>
</feature>
<feature type="transmembrane region" description="Helical" evidence="1">
    <location>
        <begin position="226"/>
        <end position="247"/>
    </location>
</feature>
<reference evidence="3 4" key="2">
    <citation type="journal article" date="2012" name="Stand. Genomic Sci.">
        <title>Complete genome sequence of the aquatic bacterium Runella slithyformis type strain (LSU 4(T)).</title>
        <authorList>
            <person name="Copeland A."/>
            <person name="Zhang X."/>
            <person name="Misra M."/>
            <person name="Lapidus A."/>
            <person name="Nolan M."/>
            <person name="Lucas S."/>
            <person name="Deshpande S."/>
            <person name="Cheng J.F."/>
            <person name="Tapia R."/>
            <person name="Goodwin L.A."/>
            <person name="Pitluck S."/>
            <person name="Liolios K."/>
            <person name="Pagani I."/>
            <person name="Ivanova N."/>
            <person name="Mikhailova N."/>
            <person name="Pati A."/>
            <person name="Chen A."/>
            <person name="Palaniappan K."/>
            <person name="Land M."/>
            <person name="Hauser L."/>
            <person name="Pan C."/>
            <person name="Jeffries C.D."/>
            <person name="Detter J.C."/>
            <person name="Brambilla E.M."/>
            <person name="Rohde M."/>
            <person name="Djao O.D."/>
            <person name="Goker M."/>
            <person name="Sikorski J."/>
            <person name="Tindall B.J."/>
            <person name="Woyke T."/>
            <person name="Bristow J."/>
            <person name="Eisen J.A."/>
            <person name="Markowitz V."/>
            <person name="Hugenholtz P."/>
            <person name="Kyrpides N.C."/>
            <person name="Klenk H.P."/>
            <person name="Mavromatis K."/>
        </authorList>
    </citation>
    <scope>NUCLEOTIDE SEQUENCE [LARGE SCALE GENOMIC DNA]</scope>
    <source>
        <strain evidence="4">ATCC 29530 / DSM 19594 / LMG 11500 / NCIMB 11436 / LSU 4</strain>
    </source>
</reference>
<feature type="transmembrane region" description="Helical" evidence="1">
    <location>
        <begin position="70"/>
        <end position="88"/>
    </location>
</feature>
<evidence type="ECO:0000259" key="2">
    <source>
        <dbReference type="Pfam" id="PF02517"/>
    </source>
</evidence>
<dbReference type="GO" id="GO:0080120">
    <property type="term" value="P:CAAX-box protein maturation"/>
    <property type="evidence" value="ECO:0007669"/>
    <property type="project" value="UniProtKB-ARBA"/>
</dbReference>
<dbReference type="RefSeq" id="WP_013927241.1">
    <property type="nucleotide sequence ID" value="NC_015703.1"/>
</dbReference>
<feature type="transmembrane region" description="Helical" evidence="1">
    <location>
        <begin position="203"/>
        <end position="220"/>
    </location>
</feature>
<keyword evidence="4" id="KW-1185">Reference proteome</keyword>
<sequence length="281" mass="32958">MKEEIYSKVMTYIFLLLMALFAVKWGVKIVFRNSSNRKILFRFWAFVRKPYYSENTVLSSMPPLRWLWQLFKVYFGFSALIVTISLTTTKLIEYLTSGNFNQDHSFDSIYEVLFFTVILAPFLEEGTFRLPLRLSAFSLASSIGIGGVLFIFLTMPSWLAEFNIILVALVVLCLLCIPTFYLLNLQPAVLDWLHPRFKKHFRWIYYFSSVAFGFAHLNNFSDLTLYHYLFIPILTLPQLYSGFFFGYARMRYGFWYGIGLHTLNNLSAAFVYIFTHITELL</sequence>
<dbReference type="GO" id="GO:0004175">
    <property type="term" value="F:endopeptidase activity"/>
    <property type="evidence" value="ECO:0007669"/>
    <property type="project" value="UniProtKB-ARBA"/>
</dbReference>
<dbReference type="KEGG" id="rsi:Runsl_1500"/>
<evidence type="ECO:0000256" key="1">
    <source>
        <dbReference type="SAM" id="Phobius"/>
    </source>
</evidence>
<reference evidence="4" key="1">
    <citation type="submission" date="2011-06" db="EMBL/GenBank/DDBJ databases">
        <title>The complete genome of chromosome of Runella slithyformis DSM 19594.</title>
        <authorList>
            <consortium name="US DOE Joint Genome Institute (JGI-PGF)"/>
            <person name="Lucas S."/>
            <person name="Han J."/>
            <person name="Lapidus A."/>
            <person name="Bruce D."/>
            <person name="Goodwin L."/>
            <person name="Pitluck S."/>
            <person name="Peters L."/>
            <person name="Kyrpides N."/>
            <person name="Mavromatis K."/>
            <person name="Ivanova N."/>
            <person name="Ovchinnikova G."/>
            <person name="Zhang X."/>
            <person name="Misra M."/>
            <person name="Detter J.C."/>
            <person name="Tapia R."/>
            <person name="Han C."/>
            <person name="Land M."/>
            <person name="Hauser L."/>
            <person name="Markowitz V."/>
            <person name="Cheng J.-F."/>
            <person name="Hugenholtz P."/>
            <person name="Woyke T."/>
            <person name="Wu D."/>
            <person name="Tindall B."/>
            <person name="Faehrich R."/>
            <person name="Brambilla E."/>
            <person name="Klenk H.-P."/>
            <person name="Eisen J.A."/>
        </authorList>
    </citation>
    <scope>NUCLEOTIDE SEQUENCE [LARGE SCALE GENOMIC DNA]</scope>
    <source>
        <strain evidence="4">ATCC 29530 / DSM 19594 / LMG 11500 / NCIMB 11436 / LSU 4</strain>
    </source>
</reference>
<feature type="transmembrane region" description="Helical" evidence="1">
    <location>
        <begin position="136"/>
        <end position="158"/>
    </location>
</feature>
<dbReference type="Proteomes" id="UP000000493">
    <property type="component" value="Chromosome"/>
</dbReference>
<feature type="domain" description="CAAX prenyl protease 2/Lysostaphin resistance protein A-like" evidence="2">
    <location>
        <begin position="192"/>
        <end position="266"/>
    </location>
</feature>
<accession>A0A7U3ZIN4</accession>
<feature type="transmembrane region" description="Helical" evidence="1">
    <location>
        <begin position="12"/>
        <end position="31"/>
    </location>
</feature>
<feature type="transmembrane region" description="Helical" evidence="1">
    <location>
        <begin position="164"/>
        <end position="183"/>
    </location>
</feature>
<proteinExistence type="predicted"/>
<keyword evidence="1" id="KW-1133">Transmembrane helix</keyword>
<evidence type="ECO:0000313" key="3">
    <source>
        <dbReference type="EMBL" id="AEI47925.1"/>
    </source>
</evidence>
<gene>
    <name evidence="3" type="ordered locus">Runsl_1500</name>
</gene>
<dbReference type="AlphaFoldDB" id="A0A7U3ZIN4"/>
<name>A0A7U3ZIN4_RUNSL</name>
<dbReference type="EMBL" id="CP002859">
    <property type="protein sequence ID" value="AEI47925.1"/>
    <property type="molecule type" value="Genomic_DNA"/>
</dbReference>
<keyword evidence="1" id="KW-0812">Transmembrane</keyword>
<dbReference type="InterPro" id="IPR003675">
    <property type="entry name" value="Rce1/LyrA-like_dom"/>
</dbReference>
<protein>
    <recommendedName>
        <fullName evidence="2">CAAX prenyl protease 2/Lysostaphin resistance protein A-like domain-containing protein</fullName>
    </recommendedName>
</protein>